<keyword evidence="3" id="KW-1185">Reference proteome</keyword>
<keyword evidence="1" id="KW-0812">Transmembrane</keyword>
<evidence type="ECO:0000313" key="3">
    <source>
        <dbReference type="Proteomes" id="UP001500729"/>
    </source>
</evidence>
<proteinExistence type="predicted"/>
<feature type="transmembrane region" description="Helical" evidence="1">
    <location>
        <begin position="41"/>
        <end position="63"/>
    </location>
</feature>
<dbReference type="EMBL" id="BAAAGS010000004">
    <property type="protein sequence ID" value="GAA0513280.1"/>
    <property type="molecule type" value="Genomic_DNA"/>
</dbReference>
<feature type="transmembrane region" description="Helical" evidence="1">
    <location>
        <begin position="102"/>
        <end position="129"/>
    </location>
</feature>
<accession>A0ABP3M593</accession>
<keyword evidence="1" id="KW-0472">Membrane</keyword>
<name>A0ABP3M593_SACER</name>
<evidence type="ECO:0000256" key="1">
    <source>
        <dbReference type="SAM" id="Phobius"/>
    </source>
</evidence>
<keyword evidence="1" id="KW-1133">Transmembrane helix</keyword>
<sequence length="162" mass="17557">MLAVIGLLSTTFGVAVASALMPLISVELFVIGLVLKGPEVPWWALALVIAVGQIAGKMLYFYAARGVVRLPAFLRRRTEAKTKGRWSAWIERFRDTCRKRPLWTGGVLLVSAIASLPPFAAIVFVAGWAKVPLSTFLVTGFVGRFLRFGVLAVAPGALVAWM</sequence>
<protein>
    <submittedName>
        <fullName evidence="2">Membrane protein</fullName>
    </submittedName>
</protein>
<dbReference type="Proteomes" id="UP001500729">
    <property type="component" value="Unassembled WGS sequence"/>
</dbReference>
<evidence type="ECO:0000313" key="2">
    <source>
        <dbReference type="EMBL" id="GAA0513280.1"/>
    </source>
</evidence>
<feature type="transmembrane region" description="Helical" evidence="1">
    <location>
        <begin position="141"/>
        <end position="161"/>
    </location>
</feature>
<organism evidence="2 3">
    <name type="scientific">Saccharopolyspora erythraea</name>
    <name type="common">Streptomyces erythraeus</name>
    <dbReference type="NCBI Taxonomy" id="1836"/>
    <lineage>
        <taxon>Bacteria</taxon>
        <taxon>Bacillati</taxon>
        <taxon>Actinomycetota</taxon>
        <taxon>Actinomycetes</taxon>
        <taxon>Pseudonocardiales</taxon>
        <taxon>Pseudonocardiaceae</taxon>
        <taxon>Saccharopolyspora</taxon>
    </lineage>
</organism>
<reference evidence="3" key="1">
    <citation type="journal article" date="2019" name="Int. J. Syst. Evol. Microbiol.">
        <title>The Global Catalogue of Microorganisms (GCM) 10K type strain sequencing project: providing services to taxonomists for standard genome sequencing and annotation.</title>
        <authorList>
            <consortium name="The Broad Institute Genomics Platform"/>
            <consortium name="The Broad Institute Genome Sequencing Center for Infectious Disease"/>
            <person name="Wu L."/>
            <person name="Ma J."/>
        </authorList>
    </citation>
    <scope>NUCLEOTIDE SEQUENCE [LARGE SCALE GENOMIC DNA]</scope>
    <source>
        <strain evidence="3">JCM 10303</strain>
    </source>
</reference>
<comment type="caution">
    <text evidence="2">The sequence shown here is derived from an EMBL/GenBank/DDBJ whole genome shotgun (WGS) entry which is preliminary data.</text>
</comment>
<gene>
    <name evidence="2" type="ORF">GCM10009533_10230</name>
</gene>